<dbReference type="Gene3D" id="1.10.3580.10">
    <property type="entry name" value="ATP12 ATPase"/>
    <property type="match status" value="1"/>
</dbReference>
<comment type="similarity">
    <text evidence="2">Belongs to the ATP12 family.</text>
</comment>
<evidence type="ECO:0000256" key="3">
    <source>
        <dbReference type="ARBA" id="ARBA00022946"/>
    </source>
</evidence>
<name>A0A6H5HXX0_9HYME</name>
<organism evidence="6 7">
    <name type="scientific">Trichogramma brassicae</name>
    <dbReference type="NCBI Taxonomy" id="86971"/>
    <lineage>
        <taxon>Eukaryota</taxon>
        <taxon>Metazoa</taxon>
        <taxon>Ecdysozoa</taxon>
        <taxon>Arthropoda</taxon>
        <taxon>Hexapoda</taxon>
        <taxon>Insecta</taxon>
        <taxon>Pterygota</taxon>
        <taxon>Neoptera</taxon>
        <taxon>Endopterygota</taxon>
        <taxon>Hymenoptera</taxon>
        <taxon>Apocrita</taxon>
        <taxon>Proctotrupomorpha</taxon>
        <taxon>Chalcidoidea</taxon>
        <taxon>Trichogrammatidae</taxon>
        <taxon>Trichogramma</taxon>
    </lineage>
</organism>
<evidence type="ECO:0000313" key="6">
    <source>
        <dbReference type="EMBL" id="CAB0027869.1"/>
    </source>
</evidence>
<dbReference type="EMBL" id="CADCXV010000014">
    <property type="protein sequence ID" value="CAB0027869.1"/>
    <property type="molecule type" value="Genomic_DNA"/>
</dbReference>
<dbReference type="AlphaFoldDB" id="A0A6H5HXX0"/>
<dbReference type="GO" id="GO:0005739">
    <property type="term" value="C:mitochondrion"/>
    <property type="evidence" value="ECO:0007669"/>
    <property type="project" value="UniProtKB-SubCell"/>
</dbReference>
<dbReference type="Proteomes" id="UP000479190">
    <property type="component" value="Unassembled WGS sequence"/>
</dbReference>
<evidence type="ECO:0000256" key="5">
    <source>
        <dbReference type="ARBA" id="ARBA00023186"/>
    </source>
</evidence>
<evidence type="ECO:0000256" key="1">
    <source>
        <dbReference type="ARBA" id="ARBA00004173"/>
    </source>
</evidence>
<dbReference type="OrthoDB" id="5673at2759"/>
<sequence length="284" mass="32565">MKSNLFVKISHKMLVNKLRAFISCPSQCRHMATVKRFYKNTGILSNGDKFEITLDQRRLKTPMGKEFYVKSKPLALAIAHEWDSQKDIINRSNMHLTALSSTVLDNPNKLTKSDIAKYIVDFLETDALLFQASPNDNETDELYKLQQEKWDPVIQWFCDRYRVNIVKTRSIDAPNVPQSTKNELTKHLLSYNEEAVFGFMYGVDTVKSVILTLAASERVVSVEEAVALSRLEEEFQISHWGNVEWSHELSKFDLQSRMAAAILFIHLNSSFSHNQSKSKITNAS</sequence>
<dbReference type="GO" id="GO:0033615">
    <property type="term" value="P:mitochondrial proton-transporting ATP synthase complex assembly"/>
    <property type="evidence" value="ECO:0007669"/>
    <property type="project" value="TreeGrafter"/>
</dbReference>
<dbReference type="InterPro" id="IPR023335">
    <property type="entry name" value="ATP12_ortho_dom_sf"/>
</dbReference>
<evidence type="ECO:0000256" key="4">
    <source>
        <dbReference type="ARBA" id="ARBA00023128"/>
    </source>
</evidence>
<dbReference type="Gene3D" id="3.30.2180.10">
    <property type="entry name" value="ATP12-like"/>
    <property type="match status" value="1"/>
</dbReference>
<dbReference type="InterPro" id="IPR011419">
    <property type="entry name" value="ATP12_ATP_synth-F1-assembly"/>
</dbReference>
<keyword evidence="4" id="KW-0496">Mitochondrion</keyword>
<dbReference type="PANTHER" id="PTHR21013:SF10">
    <property type="entry name" value="ATP SYNTHASE MITOCHONDRIAL F1 COMPLEX ASSEMBLY FACTOR 2"/>
    <property type="match status" value="1"/>
</dbReference>
<evidence type="ECO:0008006" key="8">
    <source>
        <dbReference type="Google" id="ProtNLM"/>
    </source>
</evidence>
<gene>
    <name evidence="6" type="ORF">TBRA_LOCUS99</name>
</gene>
<dbReference type="Pfam" id="PF07542">
    <property type="entry name" value="ATP12"/>
    <property type="match status" value="1"/>
</dbReference>
<accession>A0A6H5HXX0</accession>
<evidence type="ECO:0000256" key="2">
    <source>
        <dbReference type="ARBA" id="ARBA00008231"/>
    </source>
</evidence>
<keyword evidence="5" id="KW-0143">Chaperone</keyword>
<dbReference type="SUPFAM" id="SSF160909">
    <property type="entry name" value="ATP12-like"/>
    <property type="match status" value="1"/>
</dbReference>
<proteinExistence type="inferred from homology"/>
<protein>
    <recommendedName>
        <fullName evidence="8">ATP synthase mitochondrial F1 complex assembly factor 2</fullName>
    </recommendedName>
</protein>
<dbReference type="InterPro" id="IPR042272">
    <property type="entry name" value="ATP12_ATP_synth-F1-assembly_N"/>
</dbReference>
<reference evidence="6 7" key="1">
    <citation type="submission" date="2020-02" db="EMBL/GenBank/DDBJ databases">
        <authorList>
            <person name="Ferguson B K."/>
        </authorList>
    </citation>
    <scope>NUCLEOTIDE SEQUENCE [LARGE SCALE GENOMIC DNA]</scope>
</reference>
<keyword evidence="3" id="KW-0809">Transit peptide</keyword>
<evidence type="ECO:0000313" key="7">
    <source>
        <dbReference type="Proteomes" id="UP000479190"/>
    </source>
</evidence>
<dbReference type="PANTHER" id="PTHR21013">
    <property type="entry name" value="ATP SYNTHASE MITOCHONDRIAL F1 COMPLEX ASSEMBLY FACTOR 2/ATP12 PROTEIN, MITOCHONDRIAL PRECURSOR"/>
    <property type="match status" value="1"/>
</dbReference>
<comment type="subcellular location">
    <subcellularLocation>
        <location evidence="1">Mitochondrion</location>
    </subcellularLocation>
</comment>
<keyword evidence="7" id="KW-1185">Reference proteome</keyword>